<dbReference type="Proteomes" id="UP000821866">
    <property type="component" value="Chromosome 6"/>
</dbReference>
<dbReference type="EMBL" id="JABSTU010000008">
    <property type="protein sequence ID" value="KAH8022940.1"/>
    <property type="molecule type" value="Genomic_DNA"/>
</dbReference>
<protein>
    <submittedName>
        <fullName evidence="2">Uncharacterized protein</fullName>
    </submittedName>
</protein>
<name>A0A9J6DLD2_RHIMP</name>
<proteinExistence type="predicted"/>
<sequence>MSRSKLLRNVIVGKNTVGAARKRKVQDGRAGSKAAASSTDQERKTAAHAPSEVTDKSAFSSRRSEQALLGVAAKAALATSQNVRPQNGCRSTGTTRSVDEIAVTRCAHRARSMVRYRADNHGLIRTQARRQIAGAINNRIQRTLNRSYQNIATLPTLRRIRNARVAAALHTPSAPTCLGGKQTRWLPDRCTFLMQYGRGVPHMTSSSSSDEQPRYVMSGRTISISAGCAHVMVRSLGASLPTAKTRPHEGRRTHAGRLQHTGGQGAGALPCNVRGHGRAASMRKTSRPLSWQRRRLTTVLALSRSKRRTLDRSLPRCRGKDRFRTPAYEPCWKHATKRQRGASSGVDHLIEAARSRNVDRTAA</sequence>
<gene>
    <name evidence="2" type="ORF">HPB51_006370</name>
</gene>
<comment type="caution">
    <text evidence="2">The sequence shown here is derived from an EMBL/GenBank/DDBJ whole genome shotgun (WGS) entry which is preliminary data.</text>
</comment>
<reference evidence="2" key="1">
    <citation type="journal article" date="2020" name="Cell">
        <title>Large-Scale Comparative Analyses of Tick Genomes Elucidate Their Genetic Diversity and Vector Capacities.</title>
        <authorList>
            <consortium name="Tick Genome and Microbiome Consortium (TIGMIC)"/>
            <person name="Jia N."/>
            <person name="Wang J."/>
            <person name="Shi W."/>
            <person name="Du L."/>
            <person name="Sun Y."/>
            <person name="Zhan W."/>
            <person name="Jiang J.F."/>
            <person name="Wang Q."/>
            <person name="Zhang B."/>
            <person name="Ji P."/>
            <person name="Bell-Sakyi L."/>
            <person name="Cui X.M."/>
            <person name="Yuan T.T."/>
            <person name="Jiang B.G."/>
            <person name="Yang W.F."/>
            <person name="Lam T.T."/>
            <person name="Chang Q.C."/>
            <person name="Ding S.J."/>
            <person name="Wang X.J."/>
            <person name="Zhu J.G."/>
            <person name="Ruan X.D."/>
            <person name="Zhao L."/>
            <person name="Wei J.T."/>
            <person name="Ye R.Z."/>
            <person name="Que T.C."/>
            <person name="Du C.H."/>
            <person name="Zhou Y.H."/>
            <person name="Cheng J.X."/>
            <person name="Dai P.F."/>
            <person name="Guo W.B."/>
            <person name="Han X.H."/>
            <person name="Huang E.J."/>
            <person name="Li L.F."/>
            <person name="Wei W."/>
            <person name="Gao Y.C."/>
            <person name="Liu J.Z."/>
            <person name="Shao H.Z."/>
            <person name="Wang X."/>
            <person name="Wang C.C."/>
            <person name="Yang T.C."/>
            <person name="Huo Q.B."/>
            <person name="Li W."/>
            <person name="Chen H.Y."/>
            <person name="Chen S.E."/>
            <person name="Zhou L.G."/>
            <person name="Ni X.B."/>
            <person name="Tian J.H."/>
            <person name="Sheng Y."/>
            <person name="Liu T."/>
            <person name="Pan Y.S."/>
            <person name="Xia L.Y."/>
            <person name="Li J."/>
            <person name="Zhao F."/>
            <person name="Cao W.C."/>
        </authorList>
    </citation>
    <scope>NUCLEOTIDE SEQUENCE</scope>
    <source>
        <strain evidence="2">Rmic-2018</strain>
    </source>
</reference>
<evidence type="ECO:0000256" key="1">
    <source>
        <dbReference type="SAM" id="MobiDB-lite"/>
    </source>
</evidence>
<dbReference type="AlphaFoldDB" id="A0A9J6DLD2"/>
<organism evidence="2 3">
    <name type="scientific">Rhipicephalus microplus</name>
    <name type="common">Cattle tick</name>
    <name type="synonym">Boophilus microplus</name>
    <dbReference type="NCBI Taxonomy" id="6941"/>
    <lineage>
        <taxon>Eukaryota</taxon>
        <taxon>Metazoa</taxon>
        <taxon>Ecdysozoa</taxon>
        <taxon>Arthropoda</taxon>
        <taxon>Chelicerata</taxon>
        <taxon>Arachnida</taxon>
        <taxon>Acari</taxon>
        <taxon>Parasitiformes</taxon>
        <taxon>Ixodida</taxon>
        <taxon>Ixodoidea</taxon>
        <taxon>Ixodidae</taxon>
        <taxon>Rhipicephalinae</taxon>
        <taxon>Rhipicephalus</taxon>
        <taxon>Boophilus</taxon>
    </lineage>
</organism>
<evidence type="ECO:0000313" key="3">
    <source>
        <dbReference type="Proteomes" id="UP000821866"/>
    </source>
</evidence>
<keyword evidence="3" id="KW-1185">Reference proteome</keyword>
<reference evidence="2" key="2">
    <citation type="submission" date="2021-09" db="EMBL/GenBank/DDBJ databases">
        <authorList>
            <person name="Jia N."/>
            <person name="Wang J."/>
            <person name="Shi W."/>
            <person name="Du L."/>
            <person name="Sun Y."/>
            <person name="Zhan W."/>
            <person name="Jiang J."/>
            <person name="Wang Q."/>
            <person name="Zhang B."/>
            <person name="Ji P."/>
            <person name="Sakyi L.B."/>
            <person name="Cui X."/>
            <person name="Yuan T."/>
            <person name="Jiang B."/>
            <person name="Yang W."/>
            <person name="Lam T.T.-Y."/>
            <person name="Chang Q."/>
            <person name="Ding S."/>
            <person name="Wang X."/>
            <person name="Zhu J."/>
            <person name="Ruan X."/>
            <person name="Zhao L."/>
            <person name="Wei J."/>
            <person name="Que T."/>
            <person name="Du C."/>
            <person name="Cheng J."/>
            <person name="Dai P."/>
            <person name="Han X."/>
            <person name="Huang E."/>
            <person name="Gao Y."/>
            <person name="Liu J."/>
            <person name="Shao H."/>
            <person name="Ye R."/>
            <person name="Li L."/>
            <person name="Wei W."/>
            <person name="Wang X."/>
            <person name="Wang C."/>
            <person name="Huo Q."/>
            <person name="Li W."/>
            <person name="Guo W."/>
            <person name="Chen H."/>
            <person name="Chen S."/>
            <person name="Zhou L."/>
            <person name="Zhou L."/>
            <person name="Ni X."/>
            <person name="Tian J."/>
            <person name="Zhou Y."/>
            <person name="Sheng Y."/>
            <person name="Liu T."/>
            <person name="Pan Y."/>
            <person name="Xia L."/>
            <person name="Li J."/>
            <person name="Zhao F."/>
            <person name="Cao W."/>
        </authorList>
    </citation>
    <scope>NUCLEOTIDE SEQUENCE</scope>
    <source>
        <strain evidence="2">Rmic-2018</strain>
        <tissue evidence="2">Larvae</tissue>
    </source>
</reference>
<evidence type="ECO:0000313" key="2">
    <source>
        <dbReference type="EMBL" id="KAH8022940.1"/>
    </source>
</evidence>
<accession>A0A9J6DLD2</accession>
<feature type="region of interest" description="Disordered" evidence="1">
    <location>
        <begin position="11"/>
        <end position="60"/>
    </location>
</feature>